<gene>
    <name evidence="1" type="ORF">DM868_03525</name>
</gene>
<dbReference type="EMBL" id="QKNX01000001">
    <property type="protein sequence ID" value="TKR28162.1"/>
    <property type="molecule type" value="Genomic_DNA"/>
</dbReference>
<dbReference type="RefSeq" id="WP_137275461.1">
    <property type="nucleotide sequence ID" value="NZ_QKNX01000001.1"/>
</dbReference>
<sequence length="163" mass="17132">MTVAAETRAAVREHPFLHTALRANIVNYTAAARFLGVGDIEAVAAALRRYAEELDALERTTRRVSVSMKSGVESVDEDSGEEANGGLLSIGDRTFVDDGGDLTAIVAVGKVELPDLEVVLGRLRTAEINAIAAAGTDGHVAVVVERRAGPDAVRLVEDALSNP</sequence>
<reference evidence="1 2" key="1">
    <citation type="submission" date="2019-04" db="EMBL/GenBank/DDBJ databases">
        <title>Natronomonas sp. F20-122 a newhaloarchaeon isolated from a saline saltern of Isla Bacuta, Huelva, Spain.</title>
        <authorList>
            <person name="Duran-Viseras A."/>
            <person name="Sanchez-Porro C."/>
            <person name="Ventosa A."/>
        </authorList>
    </citation>
    <scope>NUCLEOTIDE SEQUENCE [LARGE SCALE GENOMIC DNA]</scope>
    <source>
        <strain evidence="1 2">F20-122</strain>
    </source>
</reference>
<proteinExistence type="predicted"/>
<evidence type="ECO:0000313" key="1">
    <source>
        <dbReference type="EMBL" id="TKR28162.1"/>
    </source>
</evidence>
<dbReference type="AlphaFoldDB" id="A0A4U5JFJ8"/>
<comment type="caution">
    <text evidence="1">The sequence shown here is derived from an EMBL/GenBank/DDBJ whole genome shotgun (WGS) entry which is preliminary data.</text>
</comment>
<accession>A0A4U5JFJ8</accession>
<name>A0A4U5JFJ8_9EURY</name>
<evidence type="ECO:0000313" key="2">
    <source>
        <dbReference type="Proteomes" id="UP000308037"/>
    </source>
</evidence>
<dbReference type="InterPro" id="IPR055945">
    <property type="entry name" value="DUF7523"/>
</dbReference>
<dbReference type="Pfam" id="PF24367">
    <property type="entry name" value="DUF7523"/>
    <property type="match status" value="1"/>
</dbReference>
<protein>
    <submittedName>
        <fullName evidence="1">Uncharacterized protein</fullName>
    </submittedName>
</protein>
<organism evidence="1 2">
    <name type="scientific">Natronomonas salsuginis</name>
    <dbReference type="NCBI Taxonomy" id="2217661"/>
    <lineage>
        <taxon>Archaea</taxon>
        <taxon>Methanobacteriati</taxon>
        <taxon>Methanobacteriota</taxon>
        <taxon>Stenosarchaea group</taxon>
        <taxon>Halobacteria</taxon>
        <taxon>Halobacteriales</taxon>
        <taxon>Natronomonadaceae</taxon>
        <taxon>Natronomonas</taxon>
    </lineage>
</organism>
<keyword evidence="2" id="KW-1185">Reference proteome</keyword>
<dbReference type="OrthoDB" id="213717at2157"/>
<dbReference type="Proteomes" id="UP000308037">
    <property type="component" value="Unassembled WGS sequence"/>
</dbReference>